<evidence type="ECO:0000313" key="2">
    <source>
        <dbReference type="Proteomes" id="UP001501183"/>
    </source>
</evidence>
<organism evidence="1 2">
    <name type="scientific">Rhodococcus olei</name>
    <dbReference type="NCBI Taxonomy" id="2161675"/>
    <lineage>
        <taxon>Bacteria</taxon>
        <taxon>Bacillati</taxon>
        <taxon>Actinomycetota</taxon>
        <taxon>Actinomycetes</taxon>
        <taxon>Mycobacteriales</taxon>
        <taxon>Nocardiaceae</taxon>
        <taxon>Rhodococcus</taxon>
    </lineage>
</organism>
<dbReference type="EMBL" id="BAABFB010000038">
    <property type="protein sequence ID" value="GAA4479164.1"/>
    <property type="molecule type" value="Genomic_DNA"/>
</dbReference>
<sequence length="74" mass="8124">MTLVAFAFAQFVQEHRAHGDVDGEYGERGDDQGQGCEEFHGYLRGQADMSYVGTLRMCHGPRSVPTGLLGPLPR</sequence>
<gene>
    <name evidence="1" type="ORF">GCM10023094_23890</name>
</gene>
<name>A0ABP8P0F0_9NOCA</name>
<dbReference type="Proteomes" id="UP001501183">
    <property type="component" value="Unassembled WGS sequence"/>
</dbReference>
<protein>
    <submittedName>
        <fullName evidence="1">Uncharacterized protein</fullName>
    </submittedName>
</protein>
<accession>A0ABP8P0F0</accession>
<reference evidence="2" key="1">
    <citation type="journal article" date="2019" name="Int. J. Syst. Evol. Microbiol.">
        <title>The Global Catalogue of Microorganisms (GCM) 10K type strain sequencing project: providing services to taxonomists for standard genome sequencing and annotation.</title>
        <authorList>
            <consortium name="The Broad Institute Genomics Platform"/>
            <consortium name="The Broad Institute Genome Sequencing Center for Infectious Disease"/>
            <person name="Wu L."/>
            <person name="Ma J."/>
        </authorList>
    </citation>
    <scope>NUCLEOTIDE SEQUENCE [LARGE SCALE GENOMIC DNA]</scope>
    <source>
        <strain evidence="2">JCM 32206</strain>
    </source>
</reference>
<dbReference type="RefSeq" id="WP_345345033.1">
    <property type="nucleotide sequence ID" value="NZ_BAABFB010000038.1"/>
</dbReference>
<proteinExistence type="predicted"/>
<evidence type="ECO:0000313" key="1">
    <source>
        <dbReference type="EMBL" id="GAA4479164.1"/>
    </source>
</evidence>
<comment type="caution">
    <text evidence="1">The sequence shown here is derived from an EMBL/GenBank/DDBJ whole genome shotgun (WGS) entry which is preliminary data.</text>
</comment>
<keyword evidence="2" id="KW-1185">Reference proteome</keyword>